<proteinExistence type="predicted"/>
<dbReference type="EMBL" id="OZ019894">
    <property type="protein sequence ID" value="CAK9216711.1"/>
    <property type="molecule type" value="Genomic_DNA"/>
</dbReference>
<keyword evidence="2" id="KW-1185">Reference proteome</keyword>
<dbReference type="Proteomes" id="UP001497512">
    <property type="component" value="Chromosome 2"/>
</dbReference>
<accession>A0ABP0UEU7</accession>
<evidence type="ECO:0000313" key="1">
    <source>
        <dbReference type="EMBL" id="CAK9216711.1"/>
    </source>
</evidence>
<reference evidence="1" key="1">
    <citation type="submission" date="2024-02" db="EMBL/GenBank/DDBJ databases">
        <authorList>
            <consortium name="ELIXIR-Norway"/>
            <consortium name="Elixir Norway"/>
        </authorList>
    </citation>
    <scope>NUCLEOTIDE SEQUENCE</scope>
</reference>
<gene>
    <name evidence="1" type="ORF">CSSPTR1EN2_LOCUS13607</name>
</gene>
<evidence type="ECO:0000313" key="2">
    <source>
        <dbReference type="Proteomes" id="UP001497512"/>
    </source>
</evidence>
<name>A0ABP0UEU7_9BRYO</name>
<dbReference type="Gene3D" id="3.30.70.330">
    <property type="match status" value="1"/>
</dbReference>
<dbReference type="InterPro" id="IPR012677">
    <property type="entry name" value="Nucleotide-bd_a/b_plait_sf"/>
</dbReference>
<organism evidence="1 2">
    <name type="scientific">Sphagnum troendelagicum</name>
    <dbReference type="NCBI Taxonomy" id="128251"/>
    <lineage>
        <taxon>Eukaryota</taxon>
        <taxon>Viridiplantae</taxon>
        <taxon>Streptophyta</taxon>
        <taxon>Embryophyta</taxon>
        <taxon>Bryophyta</taxon>
        <taxon>Sphagnophytina</taxon>
        <taxon>Sphagnopsida</taxon>
        <taxon>Sphagnales</taxon>
        <taxon>Sphagnaceae</taxon>
        <taxon>Sphagnum</taxon>
    </lineage>
</organism>
<protein>
    <submittedName>
        <fullName evidence="1">Uncharacterized protein</fullName>
    </submittedName>
</protein>
<sequence>MAGMGGLVGGSALDDGFASESDNAGFFKGLEMGPNGVVICGNFQVIGIGVLASSSAAVNILNTGIPGTYGSMDMHYTGMVRICTSADITALFKGMQVVADGIFLCTHADGRPTGECYMELFQSTKGKIITALEQRIYGMLLGVGGFSQFGSPNQVASGAFGMTGLLAPQTPHSSWVDIQNAAADAVNFYQCQAAGLIGGHASLPSISSFDPSLSTNKVWGHPPHRTLVQIFLQL</sequence>